<evidence type="ECO:0000313" key="1">
    <source>
        <dbReference type="EMBL" id="MPM76358.1"/>
    </source>
</evidence>
<dbReference type="EMBL" id="VSSQ01027229">
    <property type="protein sequence ID" value="MPM76358.1"/>
    <property type="molecule type" value="Genomic_DNA"/>
</dbReference>
<gene>
    <name evidence="1" type="ORF">SDC9_123356</name>
</gene>
<organism evidence="1">
    <name type="scientific">bioreactor metagenome</name>
    <dbReference type="NCBI Taxonomy" id="1076179"/>
    <lineage>
        <taxon>unclassified sequences</taxon>
        <taxon>metagenomes</taxon>
        <taxon>ecological metagenomes</taxon>
    </lineage>
</organism>
<accession>A0A645CHI5</accession>
<proteinExistence type="predicted"/>
<name>A0A645CHI5_9ZZZZ</name>
<sequence length="147" mass="16509">MTLFPELRRLTDTIIQIRPVGAVTHAIHQFAAFNRSIDSGIKDSFDICFILRFTNSTADRCCPGNGSAIIMRRITEIDCVFDCQIPIIPCQNAERSNLHSSAISVLPHKITLFARVLINFIMLYPQYCLFSIGTGEFTEIEIISSPI</sequence>
<protein>
    <submittedName>
        <fullName evidence="1">Uncharacterized protein</fullName>
    </submittedName>
</protein>
<comment type="caution">
    <text evidence="1">The sequence shown here is derived from an EMBL/GenBank/DDBJ whole genome shotgun (WGS) entry which is preliminary data.</text>
</comment>
<reference evidence="1" key="1">
    <citation type="submission" date="2019-08" db="EMBL/GenBank/DDBJ databases">
        <authorList>
            <person name="Kucharzyk K."/>
            <person name="Murdoch R.W."/>
            <person name="Higgins S."/>
            <person name="Loffler F."/>
        </authorList>
    </citation>
    <scope>NUCLEOTIDE SEQUENCE</scope>
</reference>
<dbReference type="AlphaFoldDB" id="A0A645CHI5"/>